<comment type="caution">
    <text evidence="2">The sequence shown here is derived from an EMBL/GenBank/DDBJ whole genome shotgun (WGS) entry which is preliminary data.</text>
</comment>
<name>A0A1Y1Z3Y9_9PLEO</name>
<feature type="chain" id="PRO_5013028150" evidence="1">
    <location>
        <begin position="20"/>
        <end position="397"/>
    </location>
</feature>
<dbReference type="EMBL" id="MCFA01000130">
    <property type="protein sequence ID" value="ORY04963.1"/>
    <property type="molecule type" value="Genomic_DNA"/>
</dbReference>
<organism evidence="2 3">
    <name type="scientific">Clohesyomyces aquaticus</name>
    <dbReference type="NCBI Taxonomy" id="1231657"/>
    <lineage>
        <taxon>Eukaryota</taxon>
        <taxon>Fungi</taxon>
        <taxon>Dikarya</taxon>
        <taxon>Ascomycota</taxon>
        <taxon>Pezizomycotina</taxon>
        <taxon>Dothideomycetes</taxon>
        <taxon>Pleosporomycetidae</taxon>
        <taxon>Pleosporales</taxon>
        <taxon>Lindgomycetaceae</taxon>
        <taxon>Clohesyomyces</taxon>
    </lineage>
</organism>
<dbReference type="Proteomes" id="UP000193144">
    <property type="component" value="Unassembled WGS sequence"/>
</dbReference>
<evidence type="ECO:0000256" key="1">
    <source>
        <dbReference type="SAM" id="SignalP"/>
    </source>
</evidence>
<feature type="signal peptide" evidence="1">
    <location>
        <begin position="1"/>
        <end position="19"/>
    </location>
</feature>
<evidence type="ECO:0000313" key="2">
    <source>
        <dbReference type="EMBL" id="ORY04963.1"/>
    </source>
</evidence>
<gene>
    <name evidence="2" type="ORF">BCR34DRAFT_617333</name>
</gene>
<protein>
    <submittedName>
        <fullName evidence="2">Uncharacterized protein</fullName>
    </submittedName>
</protein>
<reference evidence="2 3" key="1">
    <citation type="submission" date="2016-07" db="EMBL/GenBank/DDBJ databases">
        <title>Pervasive Adenine N6-methylation of Active Genes in Fungi.</title>
        <authorList>
            <consortium name="DOE Joint Genome Institute"/>
            <person name="Mondo S.J."/>
            <person name="Dannebaum R.O."/>
            <person name="Kuo R.C."/>
            <person name="Labutti K."/>
            <person name="Haridas S."/>
            <person name="Kuo A."/>
            <person name="Salamov A."/>
            <person name="Ahrendt S.R."/>
            <person name="Lipzen A."/>
            <person name="Sullivan W."/>
            <person name="Andreopoulos W.B."/>
            <person name="Clum A."/>
            <person name="Lindquist E."/>
            <person name="Daum C."/>
            <person name="Ramamoorthy G.K."/>
            <person name="Gryganskyi A."/>
            <person name="Culley D."/>
            <person name="Magnuson J.K."/>
            <person name="James T.Y."/>
            <person name="O'Malley M.A."/>
            <person name="Stajich J.E."/>
            <person name="Spatafora J.W."/>
            <person name="Visel A."/>
            <person name="Grigoriev I.V."/>
        </authorList>
    </citation>
    <scope>NUCLEOTIDE SEQUENCE [LARGE SCALE GENOMIC DNA]</scope>
    <source>
        <strain evidence="2 3">CBS 115471</strain>
    </source>
</reference>
<dbReference type="AlphaFoldDB" id="A0A1Y1Z3Y9"/>
<evidence type="ECO:0000313" key="3">
    <source>
        <dbReference type="Proteomes" id="UP000193144"/>
    </source>
</evidence>
<accession>A0A1Y1Z3Y9</accession>
<keyword evidence="1" id="KW-0732">Signal</keyword>
<proteinExistence type="predicted"/>
<keyword evidence="3" id="KW-1185">Reference proteome</keyword>
<sequence length="397" mass="43217">MFASIGAAFFATLIWLVKANEAAPPPPPPKACFASWVKYSSISRSLGEQTYTTTLTSTDIWSAFPSVPTSTFCDNIPRLLSRQYTEYVTEWYPTTTYTTWSSMTSPTPTCRVNEGECATLMSMWNVTHTTETSMPEFPVPCTTYRPCPSDPIGPCSILGENMKIYYWPTPATEPFCPQNTTLLSTTRPAPTSPPSMPKPPVVKVIDGLTVTSPSIYISIPTLYGKFHGQPTYHFTGCGSLLTSLTLSIPPSPLSTFTRQRRAKRPTYENPSPFTLTSLNWPVTTTSSCSVQTYCDWDDKISICIDVLSTKCTTPTADPFNWNPVLSLPTELVKMAAKQDPGYLGCDILPAAAAGGTWIPITTLPGDPRYTKGWSASSTIAPFTVTATAAAETTSTSV</sequence>
<dbReference type="OrthoDB" id="3944128at2759"/>